<evidence type="ECO:0000256" key="1">
    <source>
        <dbReference type="SAM" id="MobiDB-lite"/>
    </source>
</evidence>
<sequence length="533" mass="56543">MLNPSPSPSPSPMSGRPNLVARPLSSANRTPSIEISAAVPMLTSLSLPASPDTSMSLDLDPIISRSPRLSPIDGDASPWSLSLSPASPVLSIVPDLSLSSPAAGNTVDGHVVSFPSPSSSSSPFVSPLPSPLLDSITEAEYVGDTSAAEYAAAIMSSAWASEGPSLTQAMPPAVRSTEENETASPVFSNADVDQPALASEEEELSQPLAYQENVPLRRQEAKVSGVIGKMKKFSDKFKRLLRGKAKISRDNGGVNIDVNVRRAGSSPLLDALPDVIDIQSHTSVAQAYDSLLSNNDTDTRLPLPLPPPPGLVLRKSKTRPILSSQTYNSTLTRSRTNDNPARQITPVIRIRPPSSLSNIAISNNDNNPGPKTPSPDLTVHARPKTLAEIKSKRRLSLSALSNFTRSPSPVPPVNIVTSNRHGARPASALAFYPRPPTLSSVRSVAQVERAATPQRLQVPRSASSREISTAFPGTVRSNSTRAHPSMVPLPLPQPTAETIKKKNRRFSLSALSNFAAGEGSWQRNGGLSLTQDA</sequence>
<evidence type="ECO:0000313" key="2">
    <source>
        <dbReference type="EMBL" id="KAJ7786378.1"/>
    </source>
</evidence>
<dbReference type="Proteomes" id="UP001215598">
    <property type="component" value="Unassembled WGS sequence"/>
</dbReference>
<keyword evidence="3" id="KW-1185">Reference proteome</keyword>
<feature type="region of interest" description="Disordered" evidence="1">
    <location>
        <begin position="163"/>
        <end position="184"/>
    </location>
</feature>
<feature type="region of interest" description="Disordered" evidence="1">
    <location>
        <begin position="1"/>
        <end position="28"/>
    </location>
</feature>
<dbReference type="EMBL" id="JARKIB010000001">
    <property type="protein sequence ID" value="KAJ7786378.1"/>
    <property type="molecule type" value="Genomic_DNA"/>
</dbReference>
<name>A0AAD7KJK8_9AGAR</name>
<feature type="compositionally biased region" description="Polar residues" evidence="1">
    <location>
        <begin position="355"/>
        <end position="369"/>
    </location>
</feature>
<feature type="region of interest" description="Disordered" evidence="1">
    <location>
        <begin position="355"/>
        <end position="378"/>
    </location>
</feature>
<evidence type="ECO:0000313" key="3">
    <source>
        <dbReference type="Proteomes" id="UP001215598"/>
    </source>
</evidence>
<dbReference type="AlphaFoldDB" id="A0AAD7KJK8"/>
<gene>
    <name evidence="2" type="ORF">B0H16DRAFT_1490241</name>
</gene>
<protein>
    <submittedName>
        <fullName evidence="2">Uncharacterized protein</fullName>
    </submittedName>
</protein>
<feature type="compositionally biased region" description="Pro residues" evidence="1">
    <location>
        <begin position="1"/>
        <end position="11"/>
    </location>
</feature>
<organism evidence="2 3">
    <name type="scientific">Mycena metata</name>
    <dbReference type="NCBI Taxonomy" id="1033252"/>
    <lineage>
        <taxon>Eukaryota</taxon>
        <taxon>Fungi</taxon>
        <taxon>Dikarya</taxon>
        <taxon>Basidiomycota</taxon>
        <taxon>Agaricomycotina</taxon>
        <taxon>Agaricomycetes</taxon>
        <taxon>Agaricomycetidae</taxon>
        <taxon>Agaricales</taxon>
        <taxon>Marasmiineae</taxon>
        <taxon>Mycenaceae</taxon>
        <taxon>Mycena</taxon>
    </lineage>
</organism>
<reference evidence="2" key="1">
    <citation type="submission" date="2023-03" db="EMBL/GenBank/DDBJ databases">
        <title>Massive genome expansion in bonnet fungi (Mycena s.s.) driven by repeated elements and novel gene families across ecological guilds.</title>
        <authorList>
            <consortium name="Lawrence Berkeley National Laboratory"/>
            <person name="Harder C.B."/>
            <person name="Miyauchi S."/>
            <person name="Viragh M."/>
            <person name="Kuo A."/>
            <person name="Thoen E."/>
            <person name="Andreopoulos B."/>
            <person name="Lu D."/>
            <person name="Skrede I."/>
            <person name="Drula E."/>
            <person name="Henrissat B."/>
            <person name="Morin E."/>
            <person name="Kohler A."/>
            <person name="Barry K."/>
            <person name="LaButti K."/>
            <person name="Morin E."/>
            <person name="Salamov A."/>
            <person name="Lipzen A."/>
            <person name="Mereny Z."/>
            <person name="Hegedus B."/>
            <person name="Baldrian P."/>
            <person name="Stursova M."/>
            <person name="Weitz H."/>
            <person name="Taylor A."/>
            <person name="Grigoriev I.V."/>
            <person name="Nagy L.G."/>
            <person name="Martin F."/>
            <person name="Kauserud H."/>
        </authorList>
    </citation>
    <scope>NUCLEOTIDE SEQUENCE</scope>
    <source>
        <strain evidence="2">CBHHK182m</strain>
    </source>
</reference>
<comment type="caution">
    <text evidence="2">The sequence shown here is derived from an EMBL/GenBank/DDBJ whole genome shotgun (WGS) entry which is preliminary data.</text>
</comment>
<proteinExistence type="predicted"/>
<accession>A0AAD7KJK8</accession>